<feature type="transmembrane region" description="Helical" evidence="1">
    <location>
        <begin position="100"/>
        <end position="116"/>
    </location>
</feature>
<sequence>MYYYYYCPQAIILCYNKNIFQNHFVVLVGGRKNENDVIVTTRIVLRKNVKFNIFVIKKTRVCFFLSSEGSVSFIFLPKSYRFPSERNAVQTFSHLGSLIYSWRITIFIPLFFYYYYI</sequence>
<accession>A0A8D9BLJ1</accession>
<name>A0A8D9BLJ1_9HEMI</name>
<protein>
    <submittedName>
        <fullName evidence="2">Uncharacterized protein</fullName>
    </submittedName>
</protein>
<evidence type="ECO:0000313" key="2">
    <source>
        <dbReference type="EMBL" id="CAG6787535.1"/>
    </source>
</evidence>
<evidence type="ECO:0000256" key="1">
    <source>
        <dbReference type="SAM" id="Phobius"/>
    </source>
</evidence>
<keyword evidence="1" id="KW-1133">Transmembrane helix</keyword>
<keyword evidence="1" id="KW-0812">Transmembrane</keyword>
<organism evidence="2">
    <name type="scientific">Cacopsylla melanoneura</name>
    <dbReference type="NCBI Taxonomy" id="428564"/>
    <lineage>
        <taxon>Eukaryota</taxon>
        <taxon>Metazoa</taxon>
        <taxon>Ecdysozoa</taxon>
        <taxon>Arthropoda</taxon>
        <taxon>Hexapoda</taxon>
        <taxon>Insecta</taxon>
        <taxon>Pterygota</taxon>
        <taxon>Neoptera</taxon>
        <taxon>Paraneoptera</taxon>
        <taxon>Hemiptera</taxon>
        <taxon>Sternorrhyncha</taxon>
        <taxon>Psylloidea</taxon>
        <taxon>Psyllidae</taxon>
        <taxon>Psyllinae</taxon>
        <taxon>Cacopsylla</taxon>
    </lineage>
</organism>
<reference evidence="2" key="1">
    <citation type="submission" date="2021-05" db="EMBL/GenBank/DDBJ databases">
        <authorList>
            <person name="Alioto T."/>
            <person name="Alioto T."/>
            <person name="Gomez Garrido J."/>
        </authorList>
    </citation>
    <scope>NUCLEOTIDE SEQUENCE</scope>
</reference>
<dbReference type="AlphaFoldDB" id="A0A8D9BLJ1"/>
<dbReference type="EMBL" id="HBUF01654540">
    <property type="protein sequence ID" value="CAG6787535.1"/>
    <property type="molecule type" value="Transcribed_RNA"/>
</dbReference>
<proteinExistence type="predicted"/>
<keyword evidence="1" id="KW-0472">Membrane</keyword>